<reference evidence="1" key="1">
    <citation type="submission" date="2022-12" db="EMBL/GenBank/DDBJ databases">
        <title>Genome Sequence of Lasiodiplodia mahajangana.</title>
        <authorList>
            <person name="Buettner E."/>
        </authorList>
    </citation>
    <scope>NUCLEOTIDE SEQUENCE</scope>
    <source>
        <strain evidence="1">VT137</strain>
    </source>
</reference>
<protein>
    <submittedName>
        <fullName evidence="1">Uncharacterized protein</fullName>
    </submittedName>
</protein>
<proteinExistence type="predicted"/>
<dbReference type="EMBL" id="JAPUUL010000016">
    <property type="protein sequence ID" value="KAJ8133403.1"/>
    <property type="molecule type" value="Genomic_DNA"/>
</dbReference>
<organism evidence="1 2">
    <name type="scientific">Lasiodiplodia mahajangana</name>
    <dbReference type="NCBI Taxonomy" id="1108764"/>
    <lineage>
        <taxon>Eukaryota</taxon>
        <taxon>Fungi</taxon>
        <taxon>Dikarya</taxon>
        <taxon>Ascomycota</taxon>
        <taxon>Pezizomycotina</taxon>
        <taxon>Dothideomycetes</taxon>
        <taxon>Dothideomycetes incertae sedis</taxon>
        <taxon>Botryosphaeriales</taxon>
        <taxon>Botryosphaeriaceae</taxon>
        <taxon>Lasiodiplodia</taxon>
    </lineage>
</organism>
<accession>A0ACC2K1P0</accession>
<dbReference type="Proteomes" id="UP001153332">
    <property type="component" value="Unassembled WGS sequence"/>
</dbReference>
<sequence length="185" mass="19445">MEGPPGEQHVRILPPVDFVETAAFEQVIYHRFEGNYKVPSHAATVRQDGRVGYGDSLATHHSLGLNTSAGSLALVTAKVPHCRWAIIISKTNLSEFSNVKGSLMRAGWSTVGGQTMSAYVDQDQVDATGGRDGHGSPAGSATGSAVGVSAGRGATLYTIRPSIGRVPQDGIVPHSPLSVKTRMQP</sequence>
<name>A0ACC2K1P0_9PEZI</name>
<gene>
    <name evidence="1" type="ORF">O1611_g222</name>
</gene>
<evidence type="ECO:0000313" key="2">
    <source>
        <dbReference type="Proteomes" id="UP001153332"/>
    </source>
</evidence>
<keyword evidence="2" id="KW-1185">Reference proteome</keyword>
<comment type="caution">
    <text evidence="1">The sequence shown here is derived from an EMBL/GenBank/DDBJ whole genome shotgun (WGS) entry which is preliminary data.</text>
</comment>
<evidence type="ECO:0000313" key="1">
    <source>
        <dbReference type="EMBL" id="KAJ8133403.1"/>
    </source>
</evidence>